<keyword evidence="4" id="KW-1185">Reference proteome</keyword>
<feature type="coiled-coil region" evidence="1">
    <location>
        <begin position="78"/>
        <end position="105"/>
    </location>
</feature>
<evidence type="ECO:0000313" key="4">
    <source>
        <dbReference type="Proteomes" id="UP000601361"/>
    </source>
</evidence>
<organism evidence="3 4">
    <name type="scientific">Hymenobacter glacieicola</name>
    <dbReference type="NCBI Taxonomy" id="1562124"/>
    <lineage>
        <taxon>Bacteria</taxon>
        <taxon>Pseudomonadati</taxon>
        <taxon>Bacteroidota</taxon>
        <taxon>Cytophagia</taxon>
        <taxon>Cytophagales</taxon>
        <taxon>Hymenobacteraceae</taxon>
        <taxon>Hymenobacter</taxon>
    </lineage>
</organism>
<gene>
    <name evidence="3" type="ORF">GCM10011378_21420</name>
</gene>
<dbReference type="Pfam" id="PF13560">
    <property type="entry name" value="HTH_31"/>
    <property type="match status" value="1"/>
</dbReference>
<proteinExistence type="predicted"/>
<evidence type="ECO:0000259" key="2">
    <source>
        <dbReference type="PROSITE" id="PS50943"/>
    </source>
</evidence>
<dbReference type="SMART" id="SM00530">
    <property type="entry name" value="HTH_XRE"/>
    <property type="match status" value="1"/>
</dbReference>
<sequence>MSADFTSHTLQTLRARYGLSQAQLAEYLSVSRAQVSMAEQSRRVLPPATWAKLLPLMAVLETPTTTSEAATALDAPSRAALQGRLRDCTHEATRLRQELVQLRARAIRHQAVLRELLPLLRPLAEASDAPKDLAWLALREEESLQEVERSGPAAQALLELRIDALEYEAGQAALRLARSIDLLS</sequence>
<dbReference type="Proteomes" id="UP000601361">
    <property type="component" value="Unassembled WGS sequence"/>
</dbReference>
<reference evidence="4" key="1">
    <citation type="journal article" date="2019" name="Int. J. Syst. Evol. Microbiol.">
        <title>The Global Catalogue of Microorganisms (GCM) 10K type strain sequencing project: providing services to taxonomists for standard genome sequencing and annotation.</title>
        <authorList>
            <consortium name="The Broad Institute Genomics Platform"/>
            <consortium name="The Broad Institute Genome Sequencing Center for Infectious Disease"/>
            <person name="Wu L."/>
            <person name="Ma J."/>
        </authorList>
    </citation>
    <scope>NUCLEOTIDE SEQUENCE [LARGE SCALE GENOMIC DNA]</scope>
    <source>
        <strain evidence="4">CGMCC 1.12990</strain>
    </source>
</reference>
<dbReference type="SUPFAM" id="SSF47413">
    <property type="entry name" value="lambda repressor-like DNA-binding domains"/>
    <property type="match status" value="1"/>
</dbReference>
<protein>
    <recommendedName>
        <fullName evidence="2">HTH cro/C1-type domain-containing protein</fullName>
    </recommendedName>
</protein>
<dbReference type="CDD" id="cd00093">
    <property type="entry name" value="HTH_XRE"/>
    <property type="match status" value="1"/>
</dbReference>
<dbReference type="Gene3D" id="1.10.260.40">
    <property type="entry name" value="lambda repressor-like DNA-binding domains"/>
    <property type="match status" value="1"/>
</dbReference>
<dbReference type="InterPro" id="IPR010982">
    <property type="entry name" value="Lambda_DNA-bd_dom_sf"/>
</dbReference>
<name>A0ABQ1WTQ5_9BACT</name>
<dbReference type="RefSeq" id="WP_188557830.1">
    <property type="nucleotide sequence ID" value="NZ_BMGS01000005.1"/>
</dbReference>
<dbReference type="InterPro" id="IPR001387">
    <property type="entry name" value="Cro/C1-type_HTH"/>
</dbReference>
<feature type="domain" description="HTH cro/C1-type" evidence="2">
    <location>
        <begin position="10"/>
        <end position="53"/>
    </location>
</feature>
<keyword evidence="1" id="KW-0175">Coiled coil</keyword>
<accession>A0ABQ1WTQ5</accession>
<evidence type="ECO:0000256" key="1">
    <source>
        <dbReference type="SAM" id="Coils"/>
    </source>
</evidence>
<dbReference type="PROSITE" id="PS50943">
    <property type="entry name" value="HTH_CROC1"/>
    <property type="match status" value="1"/>
</dbReference>
<evidence type="ECO:0000313" key="3">
    <source>
        <dbReference type="EMBL" id="GGG44791.1"/>
    </source>
</evidence>
<dbReference type="EMBL" id="BMGS01000005">
    <property type="protein sequence ID" value="GGG44791.1"/>
    <property type="molecule type" value="Genomic_DNA"/>
</dbReference>
<comment type="caution">
    <text evidence="3">The sequence shown here is derived from an EMBL/GenBank/DDBJ whole genome shotgun (WGS) entry which is preliminary data.</text>
</comment>